<dbReference type="PANTHER" id="PTHR42792">
    <property type="entry name" value="FLAGELLIN"/>
    <property type="match status" value="1"/>
</dbReference>
<dbReference type="InterPro" id="IPR001029">
    <property type="entry name" value="Flagellin_N"/>
</dbReference>
<dbReference type="AlphaFoldDB" id="A0A839ENP0"/>
<protein>
    <recommendedName>
        <fullName evidence="3">Flagellin</fullName>
    </recommendedName>
</protein>
<feature type="domain" description="Flagellin N-terminal" evidence="4">
    <location>
        <begin position="4"/>
        <end position="135"/>
    </location>
</feature>
<evidence type="ECO:0000256" key="2">
    <source>
        <dbReference type="ARBA" id="ARBA00023143"/>
    </source>
</evidence>
<evidence type="ECO:0000256" key="1">
    <source>
        <dbReference type="ARBA" id="ARBA00005709"/>
    </source>
</evidence>
<keyword evidence="6" id="KW-0966">Cell projection</keyword>
<dbReference type="SUPFAM" id="SSF64518">
    <property type="entry name" value="Phase 1 flagellin"/>
    <property type="match status" value="1"/>
</dbReference>
<dbReference type="GO" id="GO:0005576">
    <property type="term" value="C:extracellular region"/>
    <property type="evidence" value="ECO:0007669"/>
    <property type="project" value="UniProtKB-SubCell"/>
</dbReference>
<dbReference type="PANTHER" id="PTHR42792:SF2">
    <property type="entry name" value="FLAGELLIN"/>
    <property type="match status" value="1"/>
</dbReference>
<organism evidence="6 7">
    <name type="scientific">Phyllobacterium myrsinacearum</name>
    <dbReference type="NCBI Taxonomy" id="28101"/>
    <lineage>
        <taxon>Bacteria</taxon>
        <taxon>Pseudomonadati</taxon>
        <taxon>Pseudomonadota</taxon>
        <taxon>Alphaproteobacteria</taxon>
        <taxon>Hyphomicrobiales</taxon>
        <taxon>Phyllobacteriaceae</taxon>
        <taxon>Phyllobacterium</taxon>
    </lineage>
</organism>
<keyword evidence="6" id="KW-0282">Flagellum</keyword>
<evidence type="ECO:0000313" key="6">
    <source>
        <dbReference type="EMBL" id="MBA8879805.1"/>
    </source>
</evidence>
<feature type="domain" description="Flagellin C-terminal" evidence="5">
    <location>
        <begin position="231"/>
        <end position="315"/>
    </location>
</feature>
<dbReference type="Proteomes" id="UP000549052">
    <property type="component" value="Unassembled WGS sequence"/>
</dbReference>
<proteinExistence type="inferred from homology"/>
<dbReference type="Pfam" id="PF00669">
    <property type="entry name" value="Flagellin_N"/>
    <property type="match status" value="1"/>
</dbReference>
<sequence>MASILTNASAMTALQTLSVTNQNLATTQNRIATGLKISEASDNAAYWSIATTMRSDNGANSVIQDALGLGSAKIDTAYSAMNKAIDSVNTIKNLVLASKNASPEDRAKNQLLINSAIGALKENAGASYAGSNLLTTDQALDGAPATANFSTIASYARDSTGKVTTGSIDVALANTRLVDTGGTATTKTGILDKQFAVTNAAATPVTTQTSILTINVSGADIDNKALDDILTGVEAAAKGLASGASQLGAAKTRIDSQKSFISALSDAVDRGIGTLVDADMNKESARLSALQVQQQLGVQALSIANASNQSIQQLFRS</sequence>
<dbReference type="RefSeq" id="WP_182550442.1">
    <property type="nucleotide sequence ID" value="NZ_JACGXN010000005.1"/>
</dbReference>
<comment type="subcellular location">
    <subcellularLocation>
        <location evidence="3">Secreted</location>
    </subcellularLocation>
    <subcellularLocation>
        <location evidence="3">Bacterial flagellum</location>
    </subcellularLocation>
</comment>
<dbReference type="InterPro" id="IPR001492">
    <property type="entry name" value="Flagellin"/>
</dbReference>
<keyword evidence="2 3" id="KW-0975">Bacterial flagellum</keyword>
<evidence type="ECO:0000313" key="7">
    <source>
        <dbReference type="Proteomes" id="UP000549052"/>
    </source>
</evidence>
<name>A0A839ENP0_9HYPH</name>
<comment type="function">
    <text evidence="3">Flagellin is the subunit protein which polymerizes to form the filaments of bacterial flagella.</text>
</comment>
<accession>A0A839ENP0</accession>
<dbReference type="Pfam" id="PF00700">
    <property type="entry name" value="Flagellin_C"/>
    <property type="match status" value="1"/>
</dbReference>
<keyword evidence="3" id="KW-0964">Secreted</keyword>
<evidence type="ECO:0000259" key="5">
    <source>
        <dbReference type="Pfam" id="PF00700"/>
    </source>
</evidence>
<reference evidence="6 7" key="1">
    <citation type="submission" date="2020-07" db="EMBL/GenBank/DDBJ databases">
        <title>Genomic Encyclopedia of Type Strains, Phase IV (KMG-V): Genome sequencing to study the core and pangenomes of soil and plant-associated prokaryotes.</title>
        <authorList>
            <person name="Whitman W."/>
        </authorList>
    </citation>
    <scope>NUCLEOTIDE SEQUENCE [LARGE SCALE GENOMIC DNA]</scope>
    <source>
        <strain evidence="6 7">AN3</strain>
    </source>
</reference>
<dbReference type="EMBL" id="JACGXN010000005">
    <property type="protein sequence ID" value="MBA8879805.1"/>
    <property type="molecule type" value="Genomic_DNA"/>
</dbReference>
<dbReference type="GO" id="GO:0009288">
    <property type="term" value="C:bacterial-type flagellum"/>
    <property type="evidence" value="ECO:0007669"/>
    <property type="project" value="UniProtKB-SubCell"/>
</dbReference>
<evidence type="ECO:0000259" key="4">
    <source>
        <dbReference type="Pfam" id="PF00669"/>
    </source>
</evidence>
<dbReference type="Gene3D" id="1.20.1330.10">
    <property type="entry name" value="f41 fragment of flagellin, N-terminal domain"/>
    <property type="match status" value="1"/>
</dbReference>
<dbReference type="GO" id="GO:0005198">
    <property type="term" value="F:structural molecule activity"/>
    <property type="evidence" value="ECO:0007669"/>
    <property type="project" value="UniProtKB-UniRule"/>
</dbReference>
<dbReference type="InterPro" id="IPR046358">
    <property type="entry name" value="Flagellin_C"/>
</dbReference>
<evidence type="ECO:0000256" key="3">
    <source>
        <dbReference type="RuleBase" id="RU362073"/>
    </source>
</evidence>
<keyword evidence="6" id="KW-0969">Cilium</keyword>
<comment type="similarity">
    <text evidence="1 3">Belongs to the bacterial flagellin family.</text>
</comment>
<comment type="caution">
    <text evidence="6">The sequence shown here is derived from an EMBL/GenBank/DDBJ whole genome shotgun (WGS) entry which is preliminary data.</text>
</comment>
<keyword evidence="7" id="KW-1185">Reference proteome</keyword>
<gene>
    <name evidence="6" type="ORF">FHW16_003524</name>
</gene>